<sequence length="442" mass="49703">MCGFRWSTSWNKDNPPAVDAGLSSLRTLLLEQGEELSQSSSAPNQPPQSLDAEHERCVADRMSIVLSASAGAYTIHAQRNGVQVYEAESRHDWDHLLYHFYARSDEETSPYVLLERTIHYPRNHLADTLSNNHFFDNFARQLAENLSFSRAALGSVLMQSSVLRQAFVAVDRADQLNKKWTEVGAATAKKLIGRHSQQEPREGILDAILVAVIPRPLHLRTISDVEFIRYISDAPSITISPAAHAVSSVEKGFNAEVQERDYVQYLQNPFTVSINETELSFTREGTPKFDVSRQLLFPHVVVEYKKPSDTAGKALNRGRMYLVSIVSFYVALGIEDRPFFCLVTAGKVGVLLMAWKSSKQKKTYLMERNVMKFDISSPVQAFHFATILLRLRDDQEELKELAKAKLACKSFDWEKFKCWRKASQEVELALAGAAAASTQAAK</sequence>
<organism evidence="2 3">
    <name type="scientific">Mycena venus</name>
    <dbReference type="NCBI Taxonomy" id="2733690"/>
    <lineage>
        <taxon>Eukaryota</taxon>
        <taxon>Fungi</taxon>
        <taxon>Dikarya</taxon>
        <taxon>Basidiomycota</taxon>
        <taxon>Agaricomycotina</taxon>
        <taxon>Agaricomycetes</taxon>
        <taxon>Agaricomycetidae</taxon>
        <taxon>Agaricales</taxon>
        <taxon>Marasmiineae</taxon>
        <taxon>Mycenaceae</taxon>
        <taxon>Mycena</taxon>
    </lineage>
</organism>
<dbReference type="EMBL" id="JACAZI010000001">
    <property type="protein sequence ID" value="KAF7371643.1"/>
    <property type="molecule type" value="Genomic_DNA"/>
</dbReference>
<evidence type="ECO:0000256" key="1">
    <source>
        <dbReference type="SAM" id="MobiDB-lite"/>
    </source>
</evidence>
<proteinExistence type="predicted"/>
<accession>A0A8H6Z2Y1</accession>
<dbReference type="OrthoDB" id="2919059at2759"/>
<evidence type="ECO:0000313" key="2">
    <source>
        <dbReference type="EMBL" id="KAF7371643.1"/>
    </source>
</evidence>
<dbReference type="Proteomes" id="UP000620124">
    <property type="component" value="Unassembled WGS sequence"/>
</dbReference>
<comment type="caution">
    <text evidence="2">The sequence shown here is derived from an EMBL/GenBank/DDBJ whole genome shotgun (WGS) entry which is preliminary data.</text>
</comment>
<feature type="region of interest" description="Disordered" evidence="1">
    <location>
        <begin position="33"/>
        <end position="54"/>
    </location>
</feature>
<reference evidence="2" key="1">
    <citation type="submission" date="2020-05" db="EMBL/GenBank/DDBJ databases">
        <title>Mycena genomes resolve the evolution of fungal bioluminescence.</title>
        <authorList>
            <person name="Tsai I.J."/>
        </authorList>
    </citation>
    <scope>NUCLEOTIDE SEQUENCE</scope>
    <source>
        <strain evidence="2">CCC161011</strain>
    </source>
</reference>
<name>A0A8H6Z2Y1_9AGAR</name>
<evidence type="ECO:0000313" key="3">
    <source>
        <dbReference type="Proteomes" id="UP000620124"/>
    </source>
</evidence>
<gene>
    <name evidence="2" type="ORF">MVEN_00020000</name>
</gene>
<dbReference type="AlphaFoldDB" id="A0A8H6Z2Y1"/>
<keyword evidence="3" id="KW-1185">Reference proteome</keyword>
<protein>
    <submittedName>
        <fullName evidence="2">Uncharacterized protein</fullName>
    </submittedName>
</protein>
<feature type="compositionally biased region" description="Low complexity" evidence="1">
    <location>
        <begin position="33"/>
        <end position="49"/>
    </location>
</feature>